<dbReference type="Gene3D" id="3.10.180.10">
    <property type="entry name" value="2,3-Dihydroxybiphenyl 1,2-Dioxygenase, domain 1"/>
    <property type="match status" value="1"/>
</dbReference>
<evidence type="ECO:0000313" key="4">
    <source>
        <dbReference type="EMBL" id="MFC5061352.1"/>
    </source>
</evidence>
<sequence>MPRPDDAVLVDSAVGIVAVDHVGIAVPDLDEAIDWYARTLGLEATHTETNEEQGVREAMLHAPGDPSGTAVQLLAPLNDSSTIAKFIDRNGPGLQQVAYRVTDVEDTAARLREKGVRLLYETARRGTADSRVNFVHPKDAGGVLVELVQPAAGH</sequence>
<dbReference type="InterPro" id="IPR029068">
    <property type="entry name" value="Glyas_Bleomycin-R_OHBP_Dase"/>
</dbReference>
<dbReference type="PROSITE" id="PS51819">
    <property type="entry name" value="VOC"/>
    <property type="match status" value="1"/>
</dbReference>
<feature type="domain" description="VOC" evidence="3">
    <location>
        <begin position="18"/>
        <end position="150"/>
    </location>
</feature>
<dbReference type="InterPro" id="IPR017515">
    <property type="entry name" value="MeMalonyl-CoA_epimerase"/>
</dbReference>
<dbReference type="InterPro" id="IPR051785">
    <property type="entry name" value="MMCE/EMCE_epimerase"/>
</dbReference>
<reference evidence="5" key="1">
    <citation type="journal article" date="2019" name="Int. J. Syst. Evol. Microbiol.">
        <title>The Global Catalogue of Microorganisms (GCM) 10K type strain sequencing project: providing services to taxonomists for standard genome sequencing and annotation.</title>
        <authorList>
            <consortium name="The Broad Institute Genomics Platform"/>
            <consortium name="The Broad Institute Genome Sequencing Center for Infectious Disease"/>
            <person name="Wu L."/>
            <person name="Ma J."/>
        </authorList>
    </citation>
    <scope>NUCLEOTIDE SEQUENCE [LARGE SCALE GENOMIC DNA]</scope>
    <source>
        <strain evidence="5">CGMCC 4.7093</strain>
    </source>
</reference>
<organism evidence="4 5">
    <name type="scientific">Actinomycetospora atypica</name>
    <dbReference type="NCBI Taxonomy" id="1290095"/>
    <lineage>
        <taxon>Bacteria</taxon>
        <taxon>Bacillati</taxon>
        <taxon>Actinomycetota</taxon>
        <taxon>Actinomycetes</taxon>
        <taxon>Pseudonocardiales</taxon>
        <taxon>Pseudonocardiaceae</taxon>
        <taxon>Actinomycetospora</taxon>
    </lineage>
</organism>
<dbReference type="Pfam" id="PF13669">
    <property type="entry name" value="Glyoxalase_4"/>
    <property type="match status" value="1"/>
</dbReference>
<evidence type="ECO:0000256" key="1">
    <source>
        <dbReference type="ARBA" id="ARBA00009308"/>
    </source>
</evidence>
<dbReference type="Proteomes" id="UP001595947">
    <property type="component" value="Unassembled WGS sequence"/>
</dbReference>
<dbReference type="PANTHER" id="PTHR43048:SF3">
    <property type="entry name" value="METHYLMALONYL-COA EPIMERASE, MITOCHONDRIAL"/>
    <property type="match status" value="1"/>
</dbReference>
<dbReference type="RefSeq" id="WP_378034700.1">
    <property type="nucleotide sequence ID" value="NZ_JBHSIV010000003.1"/>
</dbReference>
<dbReference type="GO" id="GO:0004493">
    <property type="term" value="F:methylmalonyl-CoA epimerase activity"/>
    <property type="evidence" value="ECO:0007669"/>
    <property type="project" value="UniProtKB-EC"/>
</dbReference>
<evidence type="ECO:0000313" key="5">
    <source>
        <dbReference type="Proteomes" id="UP001595947"/>
    </source>
</evidence>
<comment type="caution">
    <text evidence="4">The sequence shown here is derived from an EMBL/GenBank/DDBJ whole genome shotgun (WGS) entry which is preliminary data.</text>
</comment>
<proteinExistence type="inferred from homology"/>
<protein>
    <submittedName>
        <fullName evidence="4">Methylmalonyl-CoA epimerase</fullName>
        <ecNumber evidence="4">5.1.99.1</ecNumber>
    </submittedName>
</protein>
<gene>
    <name evidence="4" type="primary">mce</name>
    <name evidence="4" type="ORF">ACFPBZ_03975</name>
</gene>
<keyword evidence="2" id="KW-0479">Metal-binding</keyword>
<comment type="similarity">
    <text evidence="1">Belongs to the methylmalonyl-CoA epimerase family.</text>
</comment>
<evidence type="ECO:0000259" key="3">
    <source>
        <dbReference type="PROSITE" id="PS51819"/>
    </source>
</evidence>
<keyword evidence="4" id="KW-0413">Isomerase</keyword>
<dbReference type="CDD" id="cd07249">
    <property type="entry name" value="MMCE"/>
    <property type="match status" value="1"/>
</dbReference>
<dbReference type="InterPro" id="IPR037523">
    <property type="entry name" value="VOC_core"/>
</dbReference>
<dbReference type="NCBIfam" id="TIGR03081">
    <property type="entry name" value="metmalonyl_epim"/>
    <property type="match status" value="1"/>
</dbReference>
<dbReference type="EC" id="5.1.99.1" evidence="4"/>
<dbReference type="PANTHER" id="PTHR43048">
    <property type="entry name" value="METHYLMALONYL-COA EPIMERASE"/>
    <property type="match status" value="1"/>
</dbReference>
<name>A0ABV9YHQ8_9PSEU</name>
<accession>A0ABV9YHQ8</accession>
<dbReference type="EMBL" id="JBHSIV010000003">
    <property type="protein sequence ID" value="MFC5061352.1"/>
    <property type="molecule type" value="Genomic_DNA"/>
</dbReference>
<dbReference type="SUPFAM" id="SSF54593">
    <property type="entry name" value="Glyoxalase/Bleomycin resistance protein/Dihydroxybiphenyl dioxygenase"/>
    <property type="match status" value="1"/>
</dbReference>
<evidence type="ECO:0000256" key="2">
    <source>
        <dbReference type="ARBA" id="ARBA00022723"/>
    </source>
</evidence>
<keyword evidence="5" id="KW-1185">Reference proteome</keyword>